<feature type="compositionally biased region" description="Basic and acidic residues" evidence="1">
    <location>
        <begin position="731"/>
        <end position="741"/>
    </location>
</feature>
<evidence type="ECO:0000313" key="5">
    <source>
        <dbReference type="Proteomes" id="UP001614264"/>
    </source>
</evidence>
<name>A0ABW8BBR0_9ACTN</name>
<accession>A0ABW8BBR0</accession>
<gene>
    <name evidence="4" type="ORF">AB4829_17745</name>
</gene>
<evidence type="ECO:0000313" key="4">
    <source>
        <dbReference type="EMBL" id="MFI7872424.1"/>
    </source>
</evidence>
<feature type="transmembrane region" description="Helical" evidence="2">
    <location>
        <begin position="355"/>
        <end position="372"/>
    </location>
</feature>
<feature type="signal peptide" evidence="3">
    <location>
        <begin position="1"/>
        <end position="28"/>
    </location>
</feature>
<feature type="compositionally biased region" description="Gly residues" evidence="1">
    <location>
        <begin position="475"/>
        <end position="489"/>
    </location>
</feature>
<feature type="transmembrane region" description="Helical" evidence="2">
    <location>
        <begin position="109"/>
        <end position="131"/>
    </location>
</feature>
<feature type="chain" id="PRO_5046127511" evidence="3">
    <location>
        <begin position="29"/>
        <end position="1061"/>
    </location>
</feature>
<feature type="region of interest" description="Disordered" evidence="1">
    <location>
        <begin position="823"/>
        <end position="843"/>
    </location>
</feature>
<feature type="transmembrane region" description="Helical" evidence="2">
    <location>
        <begin position="403"/>
        <end position="422"/>
    </location>
</feature>
<feature type="transmembrane region" description="Helical" evidence="2">
    <location>
        <begin position="137"/>
        <end position="156"/>
    </location>
</feature>
<dbReference type="InterPro" id="IPR018580">
    <property type="entry name" value="Uncharacterised_YfhO"/>
</dbReference>
<proteinExistence type="predicted"/>
<keyword evidence="2" id="KW-1133">Transmembrane helix</keyword>
<feature type="compositionally biased region" description="Gly residues" evidence="1">
    <location>
        <begin position="566"/>
        <end position="577"/>
    </location>
</feature>
<keyword evidence="2" id="KW-0472">Membrane</keyword>
<evidence type="ECO:0000256" key="1">
    <source>
        <dbReference type="SAM" id="MobiDB-lite"/>
    </source>
</evidence>
<feature type="transmembrane region" description="Helical" evidence="2">
    <location>
        <begin position="188"/>
        <end position="218"/>
    </location>
</feature>
<dbReference type="RefSeq" id="WP_399593140.1">
    <property type="nucleotide sequence ID" value="NZ_JBITPR010000043.1"/>
</dbReference>
<feature type="transmembrane region" description="Helical" evidence="2">
    <location>
        <begin position="1011"/>
        <end position="1032"/>
    </location>
</feature>
<feature type="compositionally biased region" description="Low complexity" evidence="1">
    <location>
        <begin position="834"/>
        <end position="843"/>
    </location>
</feature>
<feature type="region of interest" description="Disordered" evidence="1">
    <location>
        <begin position="642"/>
        <end position="672"/>
    </location>
</feature>
<feature type="compositionally biased region" description="Gly residues" evidence="1">
    <location>
        <begin position="496"/>
        <end position="527"/>
    </location>
</feature>
<feature type="compositionally biased region" description="Low complexity" evidence="1">
    <location>
        <begin position="430"/>
        <end position="441"/>
    </location>
</feature>
<feature type="region of interest" description="Disordered" evidence="1">
    <location>
        <begin position="430"/>
        <end position="527"/>
    </location>
</feature>
<dbReference type="PANTHER" id="PTHR38454:SF1">
    <property type="entry name" value="INTEGRAL MEMBRANE PROTEIN"/>
    <property type="match status" value="1"/>
</dbReference>
<feature type="transmembrane region" description="Helical" evidence="2">
    <location>
        <begin position="287"/>
        <end position="307"/>
    </location>
</feature>
<dbReference type="PANTHER" id="PTHR38454">
    <property type="entry name" value="INTEGRAL MEMBRANE PROTEIN-RELATED"/>
    <property type="match status" value="1"/>
</dbReference>
<reference evidence="4 5" key="1">
    <citation type="submission" date="2024-07" db="EMBL/GenBank/DDBJ databases">
        <title>Whole genome sequencing of Prodigiosin pigment-producing Streptomyces salinarius isolated from rhizosphere soil of Arachis hypogaea.</title>
        <authorList>
            <person name="Vidhya A."/>
            <person name="Ramya S."/>
        </authorList>
    </citation>
    <scope>NUCLEOTIDE SEQUENCE [LARGE SCALE GENOMIC DNA]</scope>
    <source>
        <strain evidence="4 5">VRMG2420</strain>
    </source>
</reference>
<feature type="compositionally biased region" description="Low complexity" evidence="1">
    <location>
        <begin position="450"/>
        <end position="474"/>
    </location>
</feature>
<evidence type="ECO:0000256" key="2">
    <source>
        <dbReference type="SAM" id="Phobius"/>
    </source>
</evidence>
<feature type="region of interest" description="Disordered" evidence="1">
    <location>
        <begin position="566"/>
        <end position="596"/>
    </location>
</feature>
<feature type="transmembrane region" description="Helical" evidence="2">
    <location>
        <begin position="602"/>
        <end position="621"/>
    </location>
</feature>
<dbReference type="EMBL" id="JBITPR010000043">
    <property type="protein sequence ID" value="MFI7872424.1"/>
    <property type="molecule type" value="Genomic_DNA"/>
</dbReference>
<feature type="region of interest" description="Disordered" evidence="1">
    <location>
        <begin position="1036"/>
        <end position="1061"/>
    </location>
</feature>
<feature type="transmembrane region" description="Helical" evidence="2">
    <location>
        <begin position="379"/>
        <end position="397"/>
    </location>
</feature>
<keyword evidence="5" id="KW-1185">Reference proteome</keyword>
<keyword evidence="3" id="KW-0732">Signal</keyword>
<feature type="transmembrane region" description="Helical" evidence="2">
    <location>
        <begin position="230"/>
        <end position="257"/>
    </location>
</feature>
<evidence type="ECO:0000256" key="3">
    <source>
        <dbReference type="SAM" id="SignalP"/>
    </source>
</evidence>
<feature type="region of interest" description="Disordered" evidence="1">
    <location>
        <begin position="730"/>
        <end position="750"/>
    </location>
</feature>
<feature type="compositionally biased region" description="Low complexity" evidence="1">
    <location>
        <begin position="578"/>
        <end position="595"/>
    </location>
</feature>
<dbReference type="Proteomes" id="UP001614264">
    <property type="component" value="Unassembled WGS sequence"/>
</dbReference>
<protein>
    <submittedName>
        <fullName evidence="4">YfhO family protein</fullName>
    </submittedName>
</protein>
<feature type="compositionally biased region" description="Basic and acidic residues" evidence="1">
    <location>
        <begin position="1052"/>
        <end position="1061"/>
    </location>
</feature>
<keyword evidence="2" id="KW-0812">Transmembrane</keyword>
<organism evidence="4 5">
    <name type="scientific">Streptomyces salinarius</name>
    <dbReference type="NCBI Taxonomy" id="2762598"/>
    <lineage>
        <taxon>Bacteria</taxon>
        <taxon>Bacillati</taxon>
        <taxon>Actinomycetota</taxon>
        <taxon>Actinomycetes</taxon>
        <taxon>Kitasatosporales</taxon>
        <taxon>Streptomycetaceae</taxon>
        <taxon>Streptomyces</taxon>
    </lineage>
</organism>
<sequence>MNRSTLRGKPRPAAALLAAAITVTAFCAADAVARSYPFGPRTRAVNDLGNQYVPFHAHLWDLLHGRADGGLLVNWQSGFGSSFLPDLGTYLSSPFALLVALFPRDEIDLAVYVITVLKTACAGAAMAWLLLRLRPGRWWAAGLLGSAYALCGWSLADASYNPMWLDGLVALPLLCLVGEWALSRRRRLLGVLIVALAWIANFYTAYMATLGAGLLLLLRLWLSGLPRRRALAAAGRATATVALGVGLAAPLVTVVYFGTKHAYPGRVTHFAPVATEDVLARLLPTTYGFGSPALFVGTTALLLALALPFHRAAPVRVRAGWSVLVVAVALSMQWTPTHLAWHAFATPNGSPYRQTFVLCALLVVAAWHTLSYGVPARRALAAATALLALAAAVASRSGLVHSYAWPVLLLATAGALGGLLLLRHTEAARPTAPAPTRAGSLPGAGGGPEAAGSGPATAGIGSTAGTGAASAGSGPVTGDGPATGTGVAGVGSVPGVEGGPGAVGIGSGGDGSGSAAGEGPAGTGSGSAVGTGAVAAGSGPAAGGGAAVGVGVAGVGSVPGVERGPGAVGIGSGGDGSGSAARGVPAAGTGAAARAGGRGRGVLVGLAVVLLVGAQVGEAAATSAAATRLRLNHLDDYAPWGDRQRSQSEAVSEADGWPAYRTDPGREQTVGNDPMVVGGQGAQYYSSLTADVLSRTLTALGDGWTSRGRNVQSLDNAVTDAIFSVGARVHSPPDQHQRWNPRDSTPVTVSRQDVPPLVTVRPAPASSARTGVSAFGPSPYRNQELLLGTRVYTVPALTVRTADGEQPERAAGDRAGTVIEVPRTKGSGARGSRGRTAAASRPSIAAQCPAGSEVYLWAPHFSGTARLTDTPARPLTGRFTSDAAKIAAMQRLGTAPASGRVRIELSPTRTGTVPDGAVGCLDTARLRTAVQRLDETGADEVTVSDGTVRAQLPAGSTGTAVLAAPRIAGWRCAADGAETKPAATYYGLVAVPLDGSATSVTCTFHPPGLRLGAAVGGASLLTLVLLGTLTAVRRRRSARHPALRTAGTTATRPRERTTSAL</sequence>
<feature type="transmembrane region" description="Helical" evidence="2">
    <location>
        <begin position="319"/>
        <end position="335"/>
    </location>
</feature>
<comment type="caution">
    <text evidence="4">The sequence shown here is derived from an EMBL/GenBank/DDBJ whole genome shotgun (WGS) entry which is preliminary data.</text>
</comment>
<dbReference type="Pfam" id="PF09586">
    <property type="entry name" value="YfhO"/>
    <property type="match status" value="2"/>
</dbReference>